<gene>
    <name evidence="2" type="ORF">NC653_039012</name>
</gene>
<dbReference type="PANTHER" id="PTHR34836">
    <property type="entry name" value="OS06G0188250 PROTEIN"/>
    <property type="match status" value="1"/>
</dbReference>
<feature type="chain" id="PRO_5042200913" evidence="1">
    <location>
        <begin position="30"/>
        <end position="102"/>
    </location>
</feature>
<dbReference type="PANTHER" id="PTHR34836:SF1">
    <property type="entry name" value="OS09G0428600 PROTEIN"/>
    <property type="match status" value="1"/>
</dbReference>
<comment type="caution">
    <text evidence="2">The sequence shown here is derived from an EMBL/GenBank/DDBJ whole genome shotgun (WGS) entry which is preliminary data.</text>
</comment>
<dbReference type="AlphaFoldDB" id="A0AAD6PQV4"/>
<accession>A0AAD6PQV4</accession>
<name>A0AAD6PQV4_9ROSI</name>
<feature type="signal peptide" evidence="1">
    <location>
        <begin position="1"/>
        <end position="29"/>
    </location>
</feature>
<keyword evidence="1" id="KW-0732">Signal</keyword>
<evidence type="ECO:0000313" key="3">
    <source>
        <dbReference type="Proteomes" id="UP001164929"/>
    </source>
</evidence>
<sequence length="102" mass="10941">MKKLPSKPSLSLVFFFLSLKIWFIEVLVAQNTATIPVNVGVVLDLEFSGGNIGLTCINMALSDFYATHSDYKTRLVLTTRNSGNDVVGAAVAGALQLPLALI</sequence>
<organism evidence="2 3">
    <name type="scientific">Populus alba x Populus x berolinensis</name>
    <dbReference type="NCBI Taxonomy" id="444605"/>
    <lineage>
        <taxon>Eukaryota</taxon>
        <taxon>Viridiplantae</taxon>
        <taxon>Streptophyta</taxon>
        <taxon>Embryophyta</taxon>
        <taxon>Tracheophyta</taxon>
        <taxon>Spermatophyta</taxon>
        <taxon>Magnoliopsida</taxon>
        <taxon>eudicotyledons</taxon>
        <taxon>Gunneridae</taxon>
        <taxon>Pentapetalae</taxon>
        <taxon>rosids</taxon>
        <taxon>fabids</taxon>
        <taxon>Malpighiales</taxon>
        <taxon>Salicaceae</taxon>
        <taxon>Saliceae</taxon>
        <taxon>Populus</taxon>
    </lineage>
</organism>
<reference evidence="2 3" key="1">
    <citation type="journal article" date="2023" name="Mol. Ecol. Resour.">
        <title>Chromosome-level genome assembly of a triploid poplar Populus alba 'Berolinensis'.</title>
        <authorList>
            <person name="Chen S."/>
            <person name="Yu Y."/>
            <person name="Wang X."/>
            <person name="Wang S."/>
            <person name="Zhang T."/>
            <person name="Zhou Y."/>
            <person name="He R."/>
            <person name="Meng N."/>
            <person name="Wang Y."/>
            <person name="Liu W."/>
            <person name="Liu Z."/>
            <person name="Liu J."/>
            <person name="Guo Q."/>
            <person name="Huang H."/>
            <person name="Sederoff R.R."/>
            <person name="Wang G."/>
            <person name="Qu G."/>
            <person name="Chen S."/>
        </authorList>
    </citation>
    <scope>NUCLEOTIDE SEQUENCE [LARGE SCALE GENOMIC DNA]</scope>
    <source>
        <strain evidence="2">SC-2020</strain>
    </source>
</reference>
<dbReference type="Proteomes" id="UP001164929">
    <property type="component" value="Chromosome 18"/>
</dbReference>
<proteinExistence type="predicted"/>
<protein>
    <submittedName>
        <fullName evidence="2">Uncharacterized protein</fullName>
    </submittedName>
</protein>
<dbReference type="EMBL" id="JAQIZT010000018">
    <property type="protein sequence ID" value="KAJ6956964.1"/>
    <property type="molecule type" value="Genomic_DNA"/>
</dbReference>
<dbReference type="InterPro" id="IPR015683">
    <property type="entry name" value="Ionotropic_Glu_rcpt"/>
</dbReference>
<keyword evidence="3" id="KW-1185">Reference proteome</keyword>
<evidence type="ECO:0000256" key="1">
    <source>
        <dbReference type="SAM" id="SignalP"/>
    </source>
</evidence>
<evidence type="ECO:0000313" key="2">
    <source>
        <dbReference type="EMBL" id="KAJ6956964.1"/>
    </source>
</evidence>